<dbReference type="Pfam" id="PF18602">
    <property type="entry name" value="Rap1a"/>
    <property type="match status" value="1"/>
</dbReference>
<evidence type="ECO:0000259" key="2">
    <source>
        <dbReference type="Pfam" id="PF18602"/>
    </source>
</evidence>
<evidence type="ECO:0000313" key="4">
    <source>
        <dbReference type="Proteomes" id="UP000241421"/>
    </source>
</evidence>
<organism evidence="3 4">
    <name type="scientific">Massilia glaciei</name>
    <dbReference type="NCBI Taxonomy" id="1524097"/>
    <lineage>
        <taxon>Bacteria</taxon>
        <taxon>Pseudomonadati</taxon>
        <taxon>Pseudomonadota</taxon>
        <taxon>Betaproteobacteria</taxon>
        <taxon>Burkholderiales</taxon>
        <taxon>Oxalobacteraceae</taxon>
        <taxon>Telluria group</taxon>
        <taxon>Massilia</taxon>
    </lineage>
</organism>
<dbReference type="InterPro" id="IPR041238">
    <property type="entry name" value="Rap1a"/>
</dbReference>
<keyword evidence="1" id="KW-0732">Signal</keyword>
<feature type="chain" id="PRO_5015782025" description="Rap1a immunity protein domain-containing protein" evidence="1">
    <location>
        <begin position="22"/>
        <end position="134"/>
    </location>
</feature>
<evidence type="ECO:0000313" key="3">
    <source>
        <dbReference type="EMBL" id="PWF45090.1"/>
    </source>
</evidence>
<accession>A0A2U2HHE0</accession>
<gene>
    <name evidence="3" type="ORF">C7C56_018040</name>
</gene>
<name>A0A2U2HHE0_9BURK</name>
<evidence type="ECO:0000256" key="1">
    <source>
        <dbReference type="SAM" id="SignalP"/>
    </source>
</evidence>
<dbReference type="OrthoDB" id="8758755at2"/>
<comment type="caution">
    <text evidence="3">The sequence shown here is derived from an EMBL/GenBank/DDBJ whole genome shotgun (WGS) entry which is preliminary data.</text>
</comment>
<reference evidence="3 4" key="1">
    <citation type="submission" date="2018-04" db="EMBL/GenBank/DDBJ databases">
        <title>Massilia violaceinigra sp. nov., a novel purple-pigmented bacterium isolated from Tianshan glacier, Xinjiang, China.</title>
        <authorList>
            <person name="Wang H."/>
        </authorList>
    </citation>
    <scope>NUCLEOTIDE SEQUENCE [LARGE SCALE GENOMIC DNA]</scope>
    <source>
        <strain evidence="3 4">B448-2</strain>
    </source>
</reference>
<feature type="signal peptide" evidence="1">
    <location>
        <begin position="1"/>
        <end position="21"/>
    </location>
</feature>
<keyword evidence="4" id="KW-1185">Reference proteome</keyword>
<dbReference type="Proteomes" id="UP000241421">
    <property type="component" value="Unassembled WGS sequence"/>
</dbReference>
<protein>
    <recommendedName>
        <fullName evidence="2">Rap1a immunity protein domain-containing protein</fullName>
    </recommendedName>
</protein>
<dbReference type="EMBL" id="PXWF02000257">
    <property type="protein sequence ID" value="PWF45090.1"/>
    <property type="molecule type" value="Genomic_DNA"/>
</dbReference>
<proteinExistence type="predicted"/>
<feature type="domain" description="Rap1a immunity protein" evidence="2">
    <location>
        <begin position="58"/>
        <end position="127"/>
    </location>
</feature>
<dbReference type="RefSeq" id="WP_106758759.1">
    <property type="nucleotide sequence ID" value="NZ_PXWF02000257.1"/>
</dbReference>
<dbReference type="Gene3D" id="1.10.890.40">
    <property type="match status" value="1"/>
</dbReference>
<dbReference type="AlphaFoldDB" id="A0A2U2HHE0"/>
<sequence>MCKYITRALLLGLALTSLSQAATPAFKPKPYYPTMTGDRLVRYHFGPPQPRDNPFLKGGDVVDHERARGFMDGIKDATQGTVWCFVAGKPHELNDDIAGAISKLGPEEQKGAAAPLVISALRQLYPCAAKREAP</sequence>